<dbReference type="Pfam" id="PF22633">
    <property type="entry name" value="F5_F8_type_C_2"/>
    <property type="match status" value="1"/>
</dbReference>
<dbReference type="SMART" id="SM00060">
    <property type="entry name" value="FN3"/>
    <property type="match status" value="3"/>
</dbReference>
<gene>
    <name evidence="14" type="ORF">HDF09_001790</name>
</gene>
<dbReference type="SUPFAM" id="SSF63446">
    <property type="entry name" value="Type I dockerin domain"/>
    <property type="match status" value="1"/>
</dbReference>
<reference evidence="14" key="1">
    <citation type="submission" date="2020-08" db="EMBL/GenBank/DDBJ databases">
        <title>Genomic Encyclopedia of Type Strains, Phase IV (KMG-V): Genome sequencing to study the core and pangenomes of soil and plant-associated prokaryotes.</title>
        <authorList>
            <person name="Whitman W."/>
        </authorList>
    </citation>
    <scope>NUCLEOTIDE SEQUENCE [LARGE SCALE GENOMIC DNA]</scope>
    <source>
        <strain evidence="14">M8UP27</strain>
    </source>
</reference>
<evidence type="ECO:0000256" key="2">
    <source>
        <dbReference type="ARBA" id="ARBA00009141"/>
    </source>
</evidence>
<dbReference type="GO" id="GO:0030246">
    <property type="term" value="F:carbohydrate binding"/>
    <property type="evidence" value="ECO:0007669"/>
    <property type="project" value="InterPro"/>
</dbReference>
<dbReference type="InterPro" id="IPR008979">
    <property type="entry name" value="Galactose-bd-like_sf"/>
</dbReference>
<dbReference type="InterPro" id="IPR036116">
    <property type="entry name" value="FN3_sf"/>
</dbReference>
<dbReference type="InterPro" id="IPR006558">
    <property type="entry name" value="LamG-like"/>
</dbReference>
<proteinExistence type="inferred from homology"/>
<keyword evidence="5" id="KW-0256">Endoplasmic reticulum</keyword>
<evidence type="ECO:0000313" key="14">
    <source>
        <dbReference type="EMBL" id="MBB5317121.1"/>
    </source>
</evidence>
<dbReference type="PANTHER" id="PTHR13460:SF0">
    <property type="entry name" value="MALECTIN"/>
    <property type="match status" value="1"/>
</dbReference>
<dbReference type="InterPro" id="IPR011047">
    <property type="entry name" value="Quinoprotein_ADH-like_sf"/>
</dbReference>
<dbReference type="InterPro" id="IPR013783">
    <property type="entry name" value="Ig-like_fold"/>
</dbReference>
<keyword evidence="8" id="KW-1015">Disulfide bond</keyword>
<evidence type="ECO:0000259" key="11">
    <source>
        <dbReference type="PROSITE" id="PS50022"/>
    </source>
</evidence>
<dbReference type="Pfam" id="PF11721">
    <property type="entry name" value="Malectin"/>
    <property type="match status" value="2"/>
</dbReference>
<dbReference type="PANTHER" id="PTHR13460">
    <property type="match status" value="1"/>
</dbReference>
<dbReference type="Pfam" id="PF13385">
    <property type="entry name" value="Laminin_G_3"/>
    <property type="match status" value="1"/>
</dbReference>
<dbReference type="EMBL" id="JACHDY010000002">
    <property type="protein sequence ID" value="MBB5317121.1"/>
    <property type="molecule type" value="Genomic_DNA"/>
</dbReference>
<feature type="domain" description="F5/8 type C" evidence="11">
    <location>
        <begin position="1152"/>
        <end position="1311"/>
    </location>
</feature>
<dbReference type="Proteomes" id="UP000568106">
    <property type="component" value="Unassembled WGS sequence"/>
</dbReference>
<dbReference type="PROSITE" id="PS50022">
    <property type="entry name" value="FA58C_3"/>
    <property type="match status" value="1"/>
</dbReference>
<comment type="similarity">
    <text evidence="2">Belongs to the malectin family.</text>
</comment>
<evidence type="ECO:0000256" key="7">
    <source>
        <dbReference type="ARBA" id="ARBA00023136"/>
    </source>
</evidence>
<feature type="domain" description="Fibronectin type-III" evidence="12">
    <location>
        <begin position="1751"/>
        <end position="1844"/>
    </location>
</feature>
<keyword evidence="15" id="KW-1185">Reference proteome</keyword>
<dbReference type="Gene3D" id="1.10.1330.10">
    <property type="entry name" value="Dockerin domain"/>
    <property type="match status" value="1"/>
</dbReference>
<dbReference type="SUPFAM" id="SSF50998">
    <property type="entry name" value="Quinoprotein alcohol dehydrogenase-like"/>
    <property type="match status" value="1"/>
</dbReference>
<dbReference type="InterPro" id="IPR015919">
    <property type="entry name" value="Cadherin-like_sf"/>
</dbReference>
<dbReference type="Pfam" id="PF00404">
    <property type="entry name" value="Dockerin_1"/>
    <property type="match status" value="1"/>
</dbReference>
<evidence type="ECO:0000256" key="10">
    <source>
        <dbReference type="ARBA" id="ARBA00023277"/>
    </source>
</evidence>
<keyword evidence="4" id="KW-0732">Signal</keyword>
<dbReference type="Gene3D" id="2.60.120.260">
    <property type="entry name" value="Galactose-binding domain-like"/>
    <property type="match status" value="1"/>
</dbReference>
<dbReference type="Pfam" id="PF05345">
    <property type="entry name" value="He_PIG"/>
    <property type="match status" value="2"/>
</dbReference>
<dbReference type="InterPro" id="IPR002105">
    <property type="entry name" value="Dockerin_1_rpt"/>
</dbReference>
<keyword evidence="9" id="KW-0325">Glycoprotein</keyword>
<dbReference type="GO" id="GO:0016020">
    <property type="term" value="C:membrane"/>
    <property type="evidence" value="ECO:0007669"/>
    <property type="project" value="InterPro"/>
</dbReference>
<evidence type="ECO:0000259" key="12">
    <source>
        <dbReference type="PROSITE" id="PS50853"/>
    </source>
</evidence>
<keyword evidence="10" id="KW-0119">Carbohydrate metabolism</keyword>
<dbReference type="SUPFAM" id="SSF49899">
    <property type="entry name" value="Concanavalin A-like lectins/glucanases"/>
    <property type="match status" value="1"/>
</dbReference>
<dbReference type="CDD" id="cd14256">
    <property type="entry name" value="Dockerin_I"/>
    <property type="match status" value="1"/>
</dbReference>
<evidence type="ECO:0000259" key="13">
    <source>
        <dbReference type="PROSITE" id="PS51766"/>
    </source>
</evidence>
<dbReference type="GO" id="GO:0005509">
    <property type="term" value="F:calcium ion binding"/>
    <property type="evidence" value="ECO:0007669"/>
    <property type="project" value="InterPro"/>
</dbReference>
<feature type="domain" description="Dockerin" evidence="13">
    <location>
        <begin position="1095"/>
        <end position="1164"/>
    </location>
</feature>
<dbReference type="GO" id="GO:0004553">
    <property type="term" value="F:hydrolase activity, hydrolyzing O-glycosyl compounds"/>
    <property type="evidence" value="ECO:0007669"/>
    <property type="project" value="InterPro"/>
</dbReference>
<dbReference type="InterPro" id="IPR016134">
    <property type="entry name" value="Dockerin_dom"/>
</dbReference>
<dbReference type="SUPFAM" id="SSF49313">
    <property type="entry name" value="Cadherin-like"/>
    <property type="match status" value="2"/>
</dbReference>
<dbReference type="Gene3D" id="2.60.120.200">
    <property type="match status" value="1"/>
</dbReference>
<dbReference type="InterPro" id="IPR013320">
    <property type="entry name" value="ConA-like_dom_sf"/>
</dbReference>
<feature type="domain" description="Fibronectin type-III" evidence="12">
    <location>
        <begin position="630"/>
        <end position="736"/>
    </location>
</feature>
<feature type="domain" description="Fibronectin type-III" evidence="12">
    <location>
        <begin position="1490"/>
        <end position="1581"/>
    </location>
</feature>
<dbReference type="GO" id="GO:0000272">
    <property type="term" value="P:polysaccharide catabolic process"/>
    <property type="evidence" value="ECO:0007669"/>
    <property type="project" value="InterPro"/>
</dbReference>
<evidence type="ECO:0000256" key="5">
    <source>
        <dbReference type="ARBA" id="ARBA00022824"/>
    </source>
</evidence>
<dbReference type="InterPro" id="IPR036439">
    <property type="entry name" value="Dockerin_dom_sf"/>
</dbReference>
<dbReference type="CDD" id="cd00063">
    <property type="entry name" value="FN3"/>
    <property type="match status" value="3"/>
</dbReference>
<evidence type="ECO:0000313" key="15">
    <source>
        <dbReference type="Proteomes" id="UP000568106"/>
    </source>
</evidence>
<keyword evidence="7" id="KW-0472">Membrane</keyword>
<evidence type="ECO:0000256" key="8">
    <source>
        <dbReference type="ARBA" id="ARBA00023157"/>
    </source>
</evidence>
<comment type="caution">
    <text evidence="14">The sequence shown here is derived from an EMBL/GenBank/DDBJ whole genome shotgun (WGS) entry which is preliminary data.</text>
</comment>
<dbReference type="SMART" id="SM00560">
    <property type="entry name" value="LamGL"/>
    <property type="match status" value="1"/>
</dbReference>
<dbReference type="InterPro" id="IPR039155">
    <property type="entry name" value="MLEC"/>
</dbReference>
<dbReference type="Gene3D" id="2.60.40.10">
    <property type="entry name" value="Immunoglobulins"/>
    <property type="match status" value="5"/>
</dbReference>
<evidence type="ECO:0000256" key="3">
    <source>
        <dbReference type="ARBA" id="ARBA00022692"/>
    </source>
</evidence>
<keyword evidence="3" id="KW-0812">Transmembrane</keyword>
<comment type="subcellular location">
    <subcellularLocation>
        <location evidence="1">Endoplasmic reticulum membrane</location>
        <topology evidence="1">Single-pass type I membrane protein</topology>
    </subcellularLocation>
</comment>
<sequence length="1997" mass="206634">MNANETILTPSFVHTSGNLIPLFSEKVDGQVFAQPLYLSGTTSSKLPGGWADGQTHNNVVFVVTENATLYAFDADQDPKYVKGHGTSNPIWSLHLVPTGNTTAVPIPQIDTNSAPDIRPLFGDTATPVIDSTQGIIYVVSALKDTATLPASHPYEQLLWAIDVKSGQPVNGGPVVINPQFNGSFPGDRNTPCSQTSQVPNTPNNTGCENDNEPAAPAGTIPFYPLHSHLRSALTLDNFSGHNTLYLAYASHSDGQPYSGFVVGYNATTLQQTTEFTTTPDNTFEAGIWMGGASPAIDPALNKMYVITGNGGNWDNKDSNNKPLPPMGTDSQGNVFSQGTNWPMSVLAFDITPAGTVSYRAQNELRVPFADTSVWFTPAQWDSFNNGDQDLGAGGALLFDTPAPDGSTKQLLIGGGKAGVMYVLDRTNLGGIDTSQGSTLSSSLGVDFQDKNVVQEIVFPSGTGFFNTPSFFNNRIYFSGGTSGARSRAVGFNQTTNTYVSSIEDASPEGPVDKNAGVFISANGTSNGVVWQASNGIRAWDASNLAQGAIFSQTNINTDDGSQNTCVTPTFSLPIVSGGKVYFTCYQNPTTTGSVTINGTTTSFVQPSDNKPGYLFVYGSAPVAPGAPTQVPLNVSAQADSESQITVTWTDPDSGQPTAHTGFNVFRATCATCTAIQIARNTANLDFIDSGLETGANGQPFTANLSPNTTYFYTVVATNSAGSSNVSNIASATTFQQYSESGLVAYWPMDEGLQQTENATSSADFTGNGHTAVKDLSQGSNEIESSPSGYVGGSWNYHGTTVIDRLVVKSSSDLQFTASQSYSLIAWVNPTAVQGFGGPSGNGLDGASIVVKSRDQGNEYGLWINANGQWEARSGTPGATGTIITGTAAAAGVWTQVALVQDGPNNKRYLYVNGQLAGQGTAKDANGGGDLWFGQQNLFPNSPTDQTSTDGFQGFIDEVRIYNTAVTPAQLLNEFSDPVYQATSVQTHAGTPVGISLYPFGPTGSPSTEARVAPNQTYTLQLNFAQPLSVKPAAVLNAQPGSTQQVQGSVSSVTLDSTGSVVTVTLANVANAQALQLHLTGLTSEASQNATYDLPFNVLEGDVNGDHVVDSADANAITTLIANNSNNPITTITSANAQFDLNLDGIVNAADATKANSLVGQSLPVQTDANVALFKHTSPSSSNGGNIAANAVDSNLTTRWETQQGVDPQSLVIDLNNAANIHTIVLDWENAAGANYVLQTSNDPSVIPEAATPDCSAANTKWTTVVTVTGNTNGGIKTYSGLNANGRFVRMCGTKRTTTFGYSLFDFEVIGSFGAATQTPPAITSATTAAATEGQPFSYTITSNQAGTTFSTSPLPAGLSFDGVNTISGTPTVTGSYPITLTATNSTGQLSTATLTLTVNAPTPVITSATTAAATEGQTFSYTITSNQASTTFSTSPLPTGLSLTGAVISGTPTVTGSFPITLSATNSTGQTGTATLSLTISNAVPVLPAAPTNLTPTAVSSSQMNLSWMASTTQGVTYSVFRSTTSGFTPTAANQIAQGLTTTTDSDTGLTASTTYFYVVEAVNGAGSTSSLQASTQTLAASGVTEVIAINAGSATGVPDSANNVTFVADTDFTGGNDDATNHAITIPTAIASITAPAAVYADAHQGGVTYTIPNLSAGNTYTVVLHFAELFFTAPNSRLFNVSINGAQVLTNFDIFASAGNASFTAAVETIPNITPVNGQIVIAFTNGTNDQPMVNGIEIQTGGPAIPSAPTALTASTGSSNTVNLSWRASVSSGVTYTVLKSTTAGFVPSAATQIANNLTTTSFSDTSLTPSTMYYYVVEAVNGAGMLSPPSQQVSTSTAAVSMDVIAINAGSSKVVGSFIGDTDFVGGNNDAPGHAITIPAATASIAAPAAVYADAHQGGVTYTIPNLSATRTYTVVLHFAELFFTTANSRQFNVSINGTQVLTNFDIFAAAGNANFTAVVQSFANITPVNGQIVIAFSNGAHDQPMVNGIEIK</sequence>
<dbReference type="Gene3D" id="2.60.120.430">
    <property type="entry name" value="Galactose-binding lectin"/>
    <property type="match status" value="2"/>
</dbReference>
<evidence type="ECO:0000256" key="4">
    <source>
        <dbReference type="ARBA" id="ARBA00022729"/>
    </source>
</evidence>
<evidence type="ECO:0000256" key="6">
    <source>
        <dbReference type="ARBA" id="ARBA00022989"/>
    </source>
</evidence>
<evidence type="ECO:0000256" key="9">
    <source>
        <dbReference type="ARBA" id="ARBA00023180"/>
    </source>
</evidence>
<protein>
    <submittedName>
        <fullName evidence="14">Fibronectin type 3 domain-containing protein</fullName>
    </submittedName>
</protein>
<dbReference type="PROSITE" id="PS50853">
    <property type="entry name" value="FN3"/>
    <property type="match status" value="3"/>
</dbReference>
<name>A0A7W8IIM9_9BACT</name>
<evidence type="ECO:0000256" key="1">
    <source>
        <dbReference type="ARBA" id="ARBA00004115"/>
    </source>
</evidence>
<dbReference type="SUPFAM" id="SSF49265">
    <property type="entry name" value="Fibronectin type III"/>
    <property type="match status" value="3"/>
</dbReference>
<keyword evidence="6" id="KW-1133">Transmembrane helix</keyword>
<dbReference type="Pfam" id="PF00041">
    <property type="entry name" value="fn3"/>
    <property type="match status" value="1"/>
</dbReference>
<dbReference type="InterPro" id="IPR003961">
    <property type="entry name" value="FN3_dom"/>
</dbReference>
<accession>A0A7W8IIM9</accession>
<dbReference type="InterPro" id="IPR000421">
    <property type="entry name" value="FA58C"/>
</dbReference>
<dbReference type="SUPFAM" id="SSF49785">
    <property type="entry name" value="Galactose-binding domain-like"/>
    <property type="match status" value="1"/>
</dbReference>
<organism evidence="14 15">
    <name type="scientific">Tunturiibacter empetritectus</name>
    <dbReference type="NCBI Taxonomy" id="3069691"/>
    <lineage>
        <taxon>Bacteria</taxon>
        <taxon>Pseudomonadati</taxon>
        <taxon>Acidobacteriota</taxon>
        <taxon>Terriglobia</taxon>
        <taxon>Terriglobales</taxon>
        <taxon>Acidobacteriaceae</taxon>
        <taxon>Tunturiibacter</taxon>
    </lineage>
</organism>
<dbReference type="PROSITE" id="PS51766">
    <property type="entry name" value="DOCKERIN"/>
    <property type="match status" value="1"/>
</dbReference>
<dbReference type="InterPro" id="IPR021720">
    <property type="entry name" value="Malectin_dom"/>
</dbReference>